<feature type="non-terminal residue" evidence="1">
    <location>
        <position position="1"/>
    </location>
</feature>
<protein>
    <submittedName>
        <fullName evidence="1">Uncharacterized protein</fullName>
    </submittedName>
</protein>
<dbReference type="Proteomes" id="UP000321570">
    <property type="component" value="Unassembled WGS sequence"/>
</dbReference>
<keyword evidence="2" id="KW-1185">Reference proteome</keyword>
<name>A0A564Z8V3_HYMDI</name>
<accession>A0A564Z8V3</accession>
<organism evidence="1 2">
    <name type="scientific">Hymenolepis diminuta</name>
    <name type="common">Rat tapeworm</name>
    <dbReference type="NCBI Taxonomy" id="6216"/>
    <lineage>
        <taxon>Eukaryota</taxon>
        <taxon>Metazoa</taxon>
        <taxon>Spiralia</taxon>
        <taxon>Lophotrochozoa</taxon>
        <taxon>Platyhelminthes</taxon>
        <taxon>Cestoda</taxon>
        <taxon>Eucestoda</taxon>
        <taxon>Cyclophyllidea</taxon>
        <taxon>Hymenolepididae</taxon>
        <taxon>Hymenolepis</taxon>
    </lineage>
</organism>
<dbReference type="AlphaFoldDB" id="A0A564Z8V3"/>
<evidence type="ECO:0000313" key="1">
    <source>
        <dbReference type="EMBL" id="VUZ55856.1"/>
    </source>
</evidence>
<dbReference type="EMBL" id="CABIJS010000697">
    <property type="protein sequence ID" value="VUZ55856.1"/>
    <property type="molecule type" value="Genomic_DNA"/>
</dbReference>
<evidence type="ECO:0000313" key="2">
    <source>
        <dbReference type="Proteomes" id="UP000321570"/>
    </source>
</evidence>
<gene>
    <name evidence="1" type="ORF">WMSIL1_LOCUS13711</name>
</gene>
<reference evidence="1 2" key="1">
    <citation type="submission" date="2019-07" db="EMBL/GenBank/DDBJ databases">
        <authorList>
            <person name="Jastrzebski P J."/>
            <person name="Paukszto L."/>
            <person name="Jastrzebski P J."/>
        </authorList>
    </citation>
    <scope>NUCLEOTIDE SEQUENCE [LARGE SCALE GENOMIC DNA]</scope>
    <source>
        <strain evidence="1 2">WMS-il1</strain>
    </source>
</reference>
<sequence>RLKRLTLAILEGKDIHKFPGIVNRICNAFSYGSLKEDQFRASLPTRIWLKAMKLEHVKSINSKSTETLKITRHCSRGLRGSTRTPITLIIINRSAIFWRFLIPLRISIKISARTAIRTGTRKDFVRAVNDDCIQATGEATIRINITKRMAY</sequence>
<proteinExistence type="predicted"/>